<feature type="transmembrane region" description="Helical" evidence="6">
    <location>
        <begin position="233"/>
        <end position="253"/>
    </location>
</feature>
<evidence type="ECO:0000256" key="1">
    <source>
        <dbReference type="ARBA" id="ARBA00004141"/>
    </source>
</evidence>
<evidence type="ECO:0000313" key="7">
    <source>
        <dbReference type="EMBL" id="GAT21634.1"/>
    </source>
</evidence>
<dbReference type="InterPro" id="IPR036412">
    <property type="entry name" value="HAD-like_sf"/>
</dbReference>
<sequence>MGDIVLAFDIYGTLLSFEAVIHELKRFLNDDARARTVAQTWRRYQLEYTFRLNSMGRYLTFLEVTRNSLLHALDDTGTSLGDKEIEHLMATYNRLSPFPDVEDALNQLSAFAQVTSVIFSNGTRGMIANCVESSTVLSQHKTFFRDVVSVDEVKQYKPAPAVYNYLAKCVGRNQSEMKDIWLVSGNPFDIAGARNVGMNAIWVDRAEAGWVDKALPDVKPTAIVHHLGGVTRLIPIVLLSAFIYVLLFLFAYLPQVAFLSIFQGVGAWINGAFLVLGEGAAIVAALFEAFFVDETLVDIFDSVLVSEGHGELVTMSRVLYPQGDDVVKRLGKPTKSAVYAPFSLRQIVEFIVLLPLNFIPVAGTPMFLVLTGYRAGPFHHWRYFQLLDLSKQQRKERIRRRQLQYTTEPRFGTVALILQLIPILSMFFLMSTAVGSALWTVDLENKRDLLGRRPGRDPEGLYHDDYNDDDDAMI</sequence>
<dbReference type="SUPFAM" id="SSF56784">
    <property type="entry name" value="HAD-like"/>
    <property type="match status" value="1"/>
</dbReference>
<evidence type="ECO:0000256" key="3">
    <source>
        <dbReference type="ARBA" id="ARBA00022692"/>
    </source>
</evidence>
<dbReference type="AlphaFoldDB" id="A0A146F5R5"/>
<dbReference type="InterPro" id="IPR006328">
    <property type="entry name" value="2-HAD"/>
</dbReference>
<keyword evidence="3 6" id="KW-0812">Transmembrane</keyword>
<dbReference type="Pfam" id="PF00702">
    <property type="entry name" value="Hydrolase"/>
    <property type="match status" value="1"/>
</dbReference>
<gene>
    <name evidence="7" type="ORF">RIB2604_01005250</name>
</gene>
<dbReference type="GO" id="GO:0005628">
    <property type="term" value="C:prospore membrane"/>
    <property type="evidence" value="ECO:0007669"/>
    <property type="project" value="TreeGrafter"/>
</dbReference>
<dbReference type="InterPro" id="IPR023198">
    <property type="entry name" value="PGP-like_dom2"/>
</dbReference>
<comment type="caution">
    <text evidence="7">The sequence shown here is derived from an EMBL/GenBank/DDBJ whole genome shotgun (WGS) entry which is preliminary data.</text>
</comment>
<comment type="similarity">
    <text evidence="2">Belongs to the HAD-like hydrolase superfamily. S-2-haloalkanoic acid dehalogenase family.</text>
</comment>
<organism evidence="7 8">
    <name type="scientific">Aspergillus kawachii</name>
    <name type="common">White koji mold</name>
    <name type="synonym">Aspergillus awamori var. kawachi</name>
    <dbReference type="NCBI Taxonomy" id="1069201"/>
    <lineage>
        <taxon>Eukaryota</taxon>
        <taxon>Fungi</taxon>
        <taxon>Dikarya</taxon>
        <taxon>Ascomycota</taxon>
        <taxon>Pezizomycotina</taxon>
        <taxon>Eurotiomycetes</taxon>
        <taxon>Eurotiomycetidae</taxon>
        <taxon>Eurotiales</taxon>
        <taxon>Aspergillaceae</taxon>
        <taxon>Aspergillus</taxon>
        <taxon>Aspergillus subgen. Circumdati</taxon>
    </lineage>
</organism>
<feature type="transmembrane region" description="Helical" evidence="6">
    <location>
        <begin position="411"/>
        <end position="439"/>
    </location>
</feature>
<dbReference type="InterPro" id="IPR059112">
    <property type="entry name" value="CysZ/EI24"/>
</dbReference>
<dbReference type="Pfam" id="PF07264">
    <property type="entry name" value="EI24"/>
    <property type="match status" value="1"/>
</dbReference>
<comment type="subcellular location">
    <subcellularLocation>
        <location evidence="1">Membrane</location>
        <topology evidence="1">Multi-pass membrane protein</topology>
    </subcellularLocation>
</comment>
<dbReference type="Proteomes" id="UP000075230">
    <property type="component" value="Unassembled WGS sequence"/>
</dbReference>
<protein>
    <submittedName>
        <fullName evidence="7">Haloacid dehalogenase, type II</fullName>
    </submittedName>
</protein>
<feature type="transmembrane region" description="Helical" evidence="6">
    <location>
        <begin position="265"/>
        <end position="287"/>
    </location>
</feature>
<dbReference type="GO" id="GO:0005619">
    <property type="term" value="C:ascospore wall"/>
    <property type="evidence" value="ECO:0007669"/>
    <property type="project" value="TreeGrafter"/>
</dbReference>
<keyword evidence="5 6" id="KW-0472">Membrane</keyword>
<dbReference type="GO" id="GO:0016791">
    <property type="term" value="F:phosphatase activity"/>
    <property type="evidence" value="ECO:0007669"/>
    <property type="project" value="UniProtKB-ARBA"/>
</dbReference>
<accession>A0A146F5R5</accession>
<dbReference type="Gene3D" id="1.10.150.240">
    <property type="entry name" value="Putative phosphatase, domain 2"/>
    <property type="match status" value="1"/>
</dbReference>
<dbReference type="InterPro" id="IPR023214">
    <property type="entry name" value="HAD_sf"/>
</dbReference>
<name>A0A146F5R5_ASPKA</name>
<evidence type="ECO:0000256" key="4">
    <source>
        <dbReference type="ARBA" id="ARBA00022989"/>
    </source>
</evidence>
<dbReference type="EMBL" id="BCWF01000010">
    <property type="protein sequence ID" value="GAT21634.1"/>
    <property type="molecule type" value="Genomic_DNA"/>
</dbReference>
<proteinExistence type="inferred from homology"/>
<evidence type="ECO:0000256" key="6">
    <source>
        <dbReference type="SAM" id="Phobius"/>
    </source>
</evidence>
<keyword evidence="4 6" id="KW-1133">Transmembrane helix</keyword>
<dbReference type="InterPro" id="IPR052786">
    <property type="entry name" value="Spore_wall_assembly"/>
</dbReference>
<reference evidence="7 8" key="1">
    <citation type="journal article" date="2016" name="DNA Res.">
        <title>Genome sequence of Aspergillus luchuensis NBRC 4314.</title>
        <authorList>
            <person name="Yamada O."/>
            <person name="Machida M."/>
            <person name="Hosoyama A."/>
            <person name="Goto M."/>
            <person name="Takahashi T."/>
            <person name="Futagami T."/>
            <person name="Yamagata Y."/>
            <person name="Takeuchi M."/>
            <person name="Kobayashi T."/>
            <person name="Koike H."/>
            <person name="Abe K."/>
            <person name="Asai K."/>
            <person name="Arita M."/>
            <person name="Fujita N."/>
            <person name="Fukuda K."/>
            <person name="Higa K."/>
            <person name="Horikawa H."/>
            <person name="Ishikawa T."/>
            <person name="Jinno K."/>
            <person name="Kato Y."/>
            <person name="Kirimura K."/>
            <person name="Mizutani O."/>
            <person name="Nakasone K."/>
            <person name="Sano M."/>
            <person name="Shiraishi Y."/>
            <person name="Tsukahara M."/>
            <person name="Gomi K."/>
        </authorList>
    </citation>
    <scope>NUCLEOTIDE SEQUENCE [LARGE SCALE GENOMIC DNA]</scope>
    <source>
        <strain evidence="7 8">RIB 2604</strain>
    </source>
</reference>
<dbReference type="InterPro" id="IPR006439">
    <property type="entry name" value="HAD-SF_hydro_IA"/>
</dbReference>
<dbReference type="NCBIfam" id="TIGR01493">
    <property type="entry name" value="HAD-SF-IA-v2"/>
    <property type="match status" value="1"/>
</dbReference>
<evidence type="ECO:0000256" key="2">
    <source>
        <dbReference type="ARBA" id="ARBA00008106"/>
    </source>
</evidence>
<dbReference type="SFLD" id="SFLDS00003">
    <property type="entry name" value="Haloacid_Dehalogenase"/>
    <property type="match status" value="1"/>
</dbReference>
<evidence type="ECO:0000256" key="5">
    <source>
        <dbReference type="ARBA" id="ARBA00023136"/>
    </source>
</evidence>
<dbReference type="GO" id="GO:0019120">
    <property type="term" value="F:hydrolase activity, acting on acid halide bonds, in C-halide compounds"/>
    <property type="evidence" value="ECO:0007669"/>
    <property type="project" value="InterPro"/>
</dbReference>
<dbReference type="Gene3D" id="3.40.50.1000">
    <property type="entry name" value="HAD superfamily/HAD-like"/>
    <property type="match status" value="1"/>
</dbReference>
<feature type="transmembrane region" description="Helical" evidence="6">
    <location>
        <begin position="350"/>
        <end position="373"/>
    </location>
</feature>
<dbReference type="PANTHER" id="PTHR34292">
    <property type="entry name" value="OUTER SPORE WALL PROTEIN LDS1"/>
    <property type="match status" value="1"/>
</dbReference>
<evidence type="ECO:0000313" key="8">
    <source>
        <dbReference type="Proteomes" id="UP000075230"/>
    </source>
</evidence>
<dbReference type="NCBIfam" id="TIGR01428">
    <property type="entry name" value="HAD_type_II"/>
    <property type="match status" value="1"/>
</dbReference>
<dbReference type="VEuPathDB" id="FungiDB:ASPFODRAFT_299406"/>
<dbReference type="GO" id="GO:0005811">
    <property type="term" value="C:lipid droplet"/>
    <property type="evidence" value="ECO:0007669"/>
    <property type="project" value="TreeGrafter"/>
</dbReference>
<reference evidence="8" key="2">
    <citation type="submission" date="2016-02" db="EMBL/GenBank/DDBJ databases">
        <title>Genome sequencing of Aspergillus luchuensis NBRC 4314.</title>
        <authorList>
            <person name="Yamada O."/>
        </authorList>
    </citation>
    <scope>NUCLEOTIDE SEQUENCE [LARGE SCALE GENOMIC DNA]</scope>
    <source>
        <strain evidence="8">RIB 2604</strain>
    </source>
</reference>
<dbReference type="PANTHER" id="PTHR34292:SF1">
    <property type="entry name" value="OUTER SPORE WALL PROTEIN RRT8"/>
    <property type="match status" value="1"/>
</dbReference>
<dbReference type="SFLD" id="SFLDG01129">
    <property type="entry name" value="C1.5:_HAD__Beta-PGM__Phosphata"/>
    <property type="match status" value="1"/>
</dbReference>